<reference evidence="2 3" key="1">
    <citation type="submission" date="2018-11" db="EMBL/GenBank/DDBJ databases">
        <title>Draft genome sequence of Cellulomonas takizawaensis strain TKZ-21.</title>
        <authorList>
            <person name="Yamamura H."/>
            <person name="Hayashi T."/>
            <person name="Hamada M."/>
            <person name="Serisawa Y."/>
            <person name="Matsuyama K."/>
            <person name="Nakagawa Y."/>
            <person name="Otoguro M."/>
            <person name="Yanagida F."/>
            <person name="Hayakawa M."/>
        </authorList>
    </citation>
    <scope>NUCLEOTIDE SEQUENCE [LARGE SCALE GENOMIC DNA]</scope>
    <source>
        <strain evidence="2 3">TKZ-21</strain>
    </source>
</reference>
<proteinExistence type="predicted"/>
<feature type="compositionally biased region" description="Polar residues" evidence="1">
    <location>
        <begin position="234"/>
        <end position="245"/>
    </location>
</feature>
<evidence type="ECO:0000256" key="1">
    <source>
        <dbReference type="SAM" id="MobiDB-lite"/>
    </source>
</evidence>
<dbReference type="InterPro" id="IPR036412">
    <property type="entry name" value="HAD-like_sf"/>
</dbReference>
<dbReference type="SFLD" id="SFLDG01129">
    <property type="entry name" value="C1.5:_HAD__Beta-PGM__Phosphata"/>
    <property type="match status" value="1"/>
</dbReference>
<evidence type="ECO:0000313" key="3">
    <source>
        <dbReference type="Proteomes" id="UP000288246"/>
    </source>
</evidence>
<dbReference type="OrthoDB" id="9800058at2"/>
<dbReference type="Proteomes" id="UP000288246">
    <property type="component" value="Unassembled WGS sequence"/>
</dbReference>
<dbReference type="AlphaFoldDB" id="A0A401V1J6"/>
<sequence length="245" mass="24865">MTSALAGGRRLDAVLLDVDGVLVDTEEAVVELWQVLCLRLGRPPLDDADHAHIVGCAVEHTVDHLFGTLGPDVVDRAHLMLADLEPALPARPVEGAAELVHDLCARGVPVALVTGASRTRLDAVVRTLGAAGQPLTAVTAGESEGKPHPGPYLLAARRLGVDATRCVVVEDAVAGVRSAIAAGAICLGLAPAGSPRGGALLDAGAEAVLETLDAVRAALRPVGDRSAGLPAPTATPSTTRGTSWA</sequence>
<evidence type="ECO:0000313" key="2">
    <source>
        <dbReference type="EMBL" id="GCD20781.1"/>
    </source>
</evidence>
<dbReference type="InterPro" id="IPR023198">
    <property type="entry name" value="PGP-like_dom2"/>
</dbReference>
<dbReference type="RefSeq" id="WP_124343292.1">
    <property type="nucleotide sequence ID" value="NZ_BHYL01000194.1"/>
</dbReference>
<keyword evidence="3" id="KW-1185">Reference proteome</keyword>
<gene>
    <name evidence="2" type="ORF">CTKZ_23430</name>
</gene>
<dbReference type="Gene3D" id="1.10.150.240">
    <property type="entry name" value="Putative phosphatase, domain 2"/>
    <property type="match status" value="1"/>
</dbReference>
<dbReference type="SUPFAM" id="SSF56784">
    <property type="entry name" value="HAD-like"/>
    <property type="match status" value="1"/>
</dbReference>
<dbReference type="Gene3D" id="3.40.50.1000">
    <property type="entry name" value="HAD superfamily/HAD-like"/>
    <property type="match status" value="1"/>
</dbReference>
<dbReference type="CDD" id="cd07505">
    <property type="entry name" value="HAD_BPGM-like"/>
    <property type="match status" value="1"/>
</dbReference>
<dbReference type="SFLD" id="SFLDS00003">
    <property type="entry name" value="Haloacid_Dehalogenase"/>
    <property type="match status" value="1"/>
</dbReference>
<dbReference type="InterPro" id="IPR023214">
    <property type="entry name" value="HAD_sf"/>
</dbReference>
<feature type="region of interest" description="Disordered" evidence="1">
    <location>
        <begin position="224"/>
        <end position="245"/>
    </location>
</feature>
<dbReference type="InterPro" id="IPR006439">
    <property type="entry name" value="HAD-SF_hydro_IA"/>
</dbReference>
<name>A0A401V1J6_9CELL</name>
<comment type="caution">
    <text evidence="2">The sequence shown here is derived from an EMBL/GenBank/DDBJ whole genome shotgun (WGS) entry which is preliminary data.</text>
</comment>
<dbReference type="EMBL" id="BHYL01000194">
    <property type="protein sequence ID" value="GCD20781.1"/>
    <property type="molecule type" value="Genomic_DNA"/>
</dbReference>
<dbReference type="PANTHER" id="PTHR43481">
    <property type="entry name" value="FRUCTOSE-1-PHOSPHATE PHOSPHATASE"/>
    <property type="match status" value="1"/>
</dbReference>
<accession>A0A401V1J6</accession>
<dbReference type="InterPro" id="IPR051806">
    <property type="entry name" value="HAD-like_SPP"/>
</dbReference>
<dbReference type="GO" id="GO:0050308">
    <property type="term" value="F:sugar-phosphatase activity"/>
    <property type="evidence" value="ECO:0007669"/>
    <property type="project" value="TreeGrafter"/>
</dbReference>
<protein>
    <submittedName>
        <fullName evidence="2">Beta-phosphoglucomutase</fullName>
    </submittedName>
</protein>
<dbReference type="Pfam" id="PF00702">
    <property type="entry name" value="Hydrolase"/>
    <property type="match status" value="1"/>
</dbReference>
<dbReference type="NCBIfam" id="TIGR01509">
    <property type="entry name" value="HAD-SF-IA-v3"/>
    <property type="match status" value="1"/>
</dbReference>
<dbReference type="PANTHER" id="PTHR43481:SF4">
    <property type="entry name" value="GLYCEROL-1-PHOSPHATE PHOSPHOHYDROLASE 1-RELATED"/>
    <property type="match status" value="1"/>
</dbReference>
<organism evidence="2 3">
    <name type="scientific">Cellulomonas algicola</name>
    <dbReference type="NCBI Taxonomy" id="2071633"/>
    <lineage>
        <taxon>Bacteria</taxon>
        <taxon>Bacillati</taxon>
        <taxon>Actinomycetota</taxon>
        <taxon>Actinomycetes</taxon>
        <taxon>Micrococcales</taxon>
        <taxon>Cellulomonadaceae</taxon>
        <taxon>Cellulomonas</taxon>
    </lineage>
</organism>